<keyword evidence="4" id="KW-1185">Reference proteome</keyword>
<dbReference type="RefSeq" id="WP_129190091.1">
    <property type="nucleotide sequence ID" value="NZ_CP035491.1"/>
</dbReference>
<organism evidence="3 4">
    <name type="scientific">Agromyces protaetiae</name>
    <dbReference type="NCBI Taxonomy" id="2509455"/>
    <lineage>
        <taxon>Bacteria</taxon>
        <taxon>Bacillati</taxon>
        <taxon>Actinomycetota</taxon>
        <taxon>Actinomycetes</taxon>
        <taxon>Micrococcales</taxon>
        <taxon>Microbacteriaceae</taxon>
        <taxon>Agromyces</taxon>
    </lineage>
</organism>
<dbReference type="Proteomes" id="UP000291259">
    <property type="component" value="Chromosome"/>
</dbReference>
<dbReference type="EMBL" id="CP035491">
    <property type="protein sequence ID" value="QAY73132.1"/>
    <property type="molecule type" value="Genomic_DNA"/>
</dbReference>
<dbReference type="AlphaFoldDB" id="A0A4P6FAY0"/>
<feature type="region of interest" description="Disordered" evidence="1">
    <location>
        <begin position="216"/>
        <end position="235"/>
    </location>
</feature>
<accession>A0A4P6FAY0</accession>
<dbReference type="OrthoDB" id="5196233at2"/>
<keyword evidence="2" id="KW-0812">Transmembrane</keyword>
<protein>
    <recommendedName>
        <fullName evidence="5">Fimbrial assembly protein</fullName>
    </recommendedName>
</protein>
<reference evidence="3 4" key="1">
    <citation type="submission" date="2019-01" db="EMBL/GenBank/DDBJ databases">
        <title>Genome sequencing of strain FW100M-8.</title>
        <authorList>
            <person name="Heo J."/>
            <person name="Kim S.-J."/>
            <person name="Kim J.-S."/>
            <person name="Hong S.-B."/>
            <person name="Kwon S.-W."/>
        </authorList>
    </citation>
    <scope>NUCLEOTIDE SEQUENCE [LARGE SCALE GENOMIC DNA]</scope>
    <source>
        <strain evidence="3 4">FW100M-8</strain>
    </source>
</reference>
<sequence>MSDKSRAGGRGFVGGEPRASLLPAEIREERAAKSVRTGLLLGVAATVVVAGAATVGVFFWQMQTALQLEAARNHTTDLLQAQTEYGEIRQLRSDVTMVQAAQRIGVSTEIDWQDYLQQVQATLPAGVVITQLKLDSASPLAEYAQSTAPLQGERIATIAFTATSTTLPDVPRWLDNLATLPGYADALPGETTANEDGTWTVNITMHVGDAVFTDRFAPPEAEGDGEPASTENGGE</sequence>
<proteinExistence type="predicted"/>
<evidence type="ECO:0000256" key="2">
    <source>
        <dbReference type="SAM" id="Phobius"/>
    </source>
</evidence>
<evidence type="ECO:0000256" key="1">
    <source>
        <dbReference type="SAM" id="MobiDB-lite"/>
    </source>
</evidence>
<name>A0A4P6FAY0_9MICO</name>
<keyword evidence="2" id="KW-0472">Membrane</keyword>
<evidence type="ECO:0008006" key="5">
    <source>
        <dbReference type="Google" id="ProtNLM"/>
    </source>
</evidence>
<dbReference type="KEGG" id="agf:ET445_07010"/>
<feature type="transmembrane region" description="Helical" evidence="2">
    <location>
        <begin position="39"/>
        <end position="60"/>
    </location>
</feature>
<keyword evidence="2" id="KW-1133">Transmembrane helix</keyword>
<evidence type="ECO:0000313" key="4">
    <source>
        <dbReference type="Proteomes" id="UP000291259"/>
    </source>
</evidence>
<evidence type="ECO:0000313" key="3">
    <source>
        <dbReference type="EMBL" id="QAY73132.1"/>
    </source>
</evidence>
<gene>
    <name evidence="3" type="ORF">ET445_07010</name>
</gene>